<organism evidence="1 2">
    <name type="scientific">Pisolithus microcarpus 441</name>
    <dbReference type="NCBI Taxonomy" id="765257"/>
    <lineage>
        <taxon>Eukaryota</taxon>
        <taxon>Fungi</taxon>
        <taxon>Dikarya</taxon>
        <taxon>Basidiomycota</taxon>
        <taxon>Agaricomycotina</taxon>
        <taxon>Agaricomycetes</taxon>
        <taxon>Agaricomycetidae</taxon>
        <taxon>Boletales</taxon>
        <taxon>Sclerodermatineae</taxon>
        <taxon>Pisolithaceae</taxon>
        <taxon>Pisolithus</taxon>
    </lineage>
</organism>
<reference evidence="1 2" key="1">
    <citation type="submission" date="2014-04" db="EMBL/GenBank/DDBJ databases">
        <authorList>
            <consortium name="DOE Joint Genome Institute"/>
            <person name="Kuo A."/>
            <person name="Kohler A."/>
            <person name="Costa M.D."/>
            <person name="Nagy L.G."/>
            <person name="Floudas D."/>
            <person name="Copeland A."/>
            <person name="Barry K.W."/>
            <person name="Cichocki N."/>
            <person name="Veneault-Fourrey C."/>
            <person name="LaButti K."/>
            <person name="Lindquist E.A."/>
            <person name="Lipzen A."/>
            <person name="Lundell T."/>
            <person name="Morin E."/>
            <person name="Murat C."/>
            <person name="Sun H."/>
            <person name="Tunlid A."/>
            <person name="Henrissat B."/>
            <person name="Grigoriev I.V."/>
            <person name="Hibbett D.S."/>
            <person name="Martin F."/>
            <person name="Nordberg H.P."/>
            <person name="Cantor M.N."/>
            <person name="Hua S.X."/>
        </authorList>
    </citation>
    <scope>NUCLEOTIDE SEQUENCE [LARGE SCALE GENOMIC DNA]</scope>
    <source>
        <strain evidence="1 2">441</strain>
    </source>
</reference>
<name>A0A0C9ZAL2_9AGAM</name>
<dbReference type="AlphaFoldDB" id="A0A0C9ZAL2"/>
<evidence type="ECO:0000313" key="2">
    <source>
        <dbReference type="Proteomes" id="UP000054018"/>
    </source>
</evidence>
<sequence>IKWVCWYLNRETATLWNTIVDQEANDWDAFIMSLIEVYPGALGLERTFVKQDLYDLLRVQVKKDIETEEDLSEYYRKYTEITHYLIGQQKITSDDFDSYILEGLDPKLRQEVLLNLKFHFGIHHHDDPWPLDYVMQELKFLMDDRFKTTRSKAVRRGVVQLSMGEEAT</sequence>
<gene>
    <name evidence="1" type="ORF">PISMIDRAFT_101411</name>
</gene>
<feature type="non-terminal residue" evidence="1">
    <location>
        <position position="1"/>
    </location>
</feature>
<dbReference type="Proteomes" id="UP000054018">
    <property type="component" value="Unassembled WGS sequence"/>
</dbReference>
<keyword evidence="2" id="KW-1185">Reference proteome</keyword>
<reference evidence="2" key="2">
    <citation type="submission" date="2015-01" db="EMBL/GenBank/DDBJ databases">
        <title>Evolutionary Origins and Diversification of the Mycorrhizal Mutualists.</title>
        <authorList>
            <consortium name="DOE Joint Genome Institute"/>
            <consortium name="Mycorrhizal Genomics Consortium"/>
            <person name="Kohler A."/>
            <person name="Kuo A."/>
            <person name="Nagy L.G."/>
            <person name="Floudas D."/>
            <person name="Copeland A."/>
            <person name="Barry K.W."/>
            <person name="Cichocki N."/>
            <person name="Veneault-Fourrey C."/>
            <person name="LaButti K."/>
            <person name="Lindquist E.A."/>
            <person name="Lipzen A."/>
            <person name="Lundell T."/>
            <person name="Morin E."/>
            <person name="Murat C."/>
            <person name="Riley R."/>
            <person name="Ohm R."/>
            <person name="Sun H."/>
            <person name="Tunlid A."/>
            <person name="Henrissat B."/>
            <person name="Grigoriev I.V."/>
            <person name="Hibbett D.S."/>
            <person name="Martin F."/>
        </authorList>
    </citation>
    <scope>NUCLEOTIDE SEQUENCE [LARGE SCALE GENOMIC DNA]</scope>
    <source>
        <strain evidence="2">441</strain>
    </source>
</reference>
<dbReference type="HOGENOM" id="CLU_003921_3_1_1"/>
<accession>A0A0C9ZAL2</accession>
<dbReference type="OrthoDB" id="3195134at2759"/>
<dbReference type="EMBL" id="KN833732">
    <property type="protein sequence ID" value="KIK22989.1"/>
    <property type="molecule type" value="Genomic_DNA"/>
</dbReference>
<dbReference type="STRING" id="765257.A0A0C9ZAL2"/>
<protein>
    <submittedName>
        <fullName evidence="1">Unplaced genomic scaffold scaffold_48, whole genome shotgun sequence</fullName>
    </submittedName>
</protein>
<evidence type="ECO:0000313" key="1">
    <source>
        <dbReference type="EMBL" id="KIK22989.1"/>
    </source>
</evidence>
<proteinExistence type="predicted"/>